<evidence type="ECO:0000313" key="2">
    <source>
        <dbReference type="Proteomes" id="UP001233172"/>
    </source>
</evidence>
<feature type="non-terminal residue" evidence="1">
    <location>
        <position position="1"/>
    </location>
</feature>
<proteinExistence type="predicted"/>
<accession>A0AAD8BC85</accession>
<organism evidence="1 2">
    <name type="scientific">Biomphalaria pfeifferi</name>
    <name type="common">Bloodfluke planorb</name>
    <name type="synonym">Freshwater snail</name>
    <dbReference type="NCBI Taxonomy" id="112525"/>
    <lineage>
        <taxon>Eukaryota</taxon>
        <taxon>Metazoa</taxon>
        <taxon>Spiralia</taxon>
        <taxon>Lophotrochozoa</taxon>
        <taxon>Mollusca</taxon>
        <taxon>Gastropoda</taxon>
        <taxon>Heterobranchia</taxon>
        <taxon>Euthyneura</taxon>
        <taxon>Panpulmonata</taxon>
        <taxon>Hygrophila</taxon>
        <taxon>Lymnaeoidea</taxon>
        <taxon>Planorbidae</taxon>
        <taxon>Biomphalaria</taxon>
    </lineage>
</organism>
<comment type="caution">
    <text evidence="1">The sequence shown here is derived from an EMBL/GenBank/DDBJ whole genome shotgun (WGS) entry which is preliminary data.</text>
</comment>
<dbReference type="EMBL" id="JASAOG010000106">
    <property type="protein sequence ID" value="KAK0051234.1"/>
    <property type="molecule type" value="Genomic_DNA"/>
</dbReference>
<keyword evidence="2" id="KW-1185">Reference proteome</keyword>
<evidence type="ECO:0000313" key="1">
    <source>
        <dbReference type="EMBL" id="KAK0051234.1"/>
    </source>
</evidence>
<sequence length="101" mass="10806">VGNDRKQKYDQLVFNTSADVPAKKLGDVATVSCRTYCEMSPVLSLLKDGRDATSGLPQLLSLGCLSCYLWAAPVATSGLPQLLRCKSKKDDPAITARSLAC</sequence>
<reference evidence="1" key="2">
    <citation type="submission" date="2023-04" db="EMBL/GenBank/DDBJ databases">
        <authorList>
            <person name="Bu L."/>
            <person name="Lu L."/>
            <person name="Laidemitt M.R."/>
            <person name="Zhang S.M."/>
            <person name="Mutuku M."/>
            <person name="Mkoji G."/>
            <person name="Steinauer M."/>
            <person name="Loker E.S."/>
        </authorList>
    </citation>
    <scope>NUCLEOTIDE SEQUENCE</scope>
    <source>
        <strain evidence="1">KasaAsao</strain>
        <tissue evidence="1">Whole Snail</tissue>
    </source>
</reference>
<dbReference type="Proteomes" id="UP001233172">
    <property type="component" value="Unassembled WGS sequence"/>
</dbReference>
<reference evidence="1" key="1">
    <citation type="journal article" date="2023" name="PLoS Negl. Trop. Dis.">
        <title>A genome sequence for Biomphalaria pfeifferi, the major vector snail for the human-infecting parasite Schistosoma mansoni.</title>
        <authorList>
            <person name="Bu L."/>
            <person name="Lu L."/>
            <person name="Laidemitt M.R."/>
            <person name="Zhang S.M."/>
            <person name="Mutuku M."/>
            <person name="Mkoji G."/>
            <person name="Steinauer M."/>
            <person name="Loker E.S."/>
        </authorList>
    </citation>
    <scope>NUCLEOTIDE SEQUENCE</scope>
    <source>
        <strain evidence="1">KasaAsao</strain>
    </source>
</reference>
<protein>
    <submittedName>
        <fullName evidence="1">Uncharacterized protein</fullName>
    </submittedName>
</protein>
<name>A0AAD8BC85_BIOPF</name>
<gene>
    <name evidence="1" type="ORF">Bpfe_019352</name>
</gene>
<dbReference type="AlphaFoldDB" id="A0AAD8BC85"/>